<dbReference type="EMBL" id="CM039433">
    <property type="protein sequence ID" value="KAI4328160.1"/>
    <property type="molecule type" value="Genomic_DNA"/>
</dbReference>
<protein>
    <submittedName>
        <fullName evidence="1">Uncharacterized protein</fullName>
    </submittedName>
</protein>
<dbReference type="Proteomes" id="UP000828941">
    <property type="component" value="Chromosome 8"/>
</dbReference>
<name>A0ACB9N092_BAUVA</name>
<reference evidence="1 2" key="1">
    <citation type="journal article" date="2022" name="DNA Res.">
        <title>Chromosomal-level genome assembly of the orchid tree Bauhinia variegata (Leguminosae; Cercidoideae) supports the allotetraploid origin hypothesis of Bauhinia.</title>
        <authorList>
            <person name="Zhong Y."/>
            <person name="Chen Y."/>
            <person name="Zheng D."/>
            <person name="Pang J."/>
            <person name="Liu Y."/>
            <person name="Luo S."/>
            <person name="Meng S."/>
            <person name="Qian L."/>
            <person name="Wei D."/>
            <person name="Dai S."/>
            <person name="Zhou R."/>
        </authorList>
    </citation>
    <scope>NUCLEOTIDE SEQUENCE [LARGE SCALE GENOMIC DNA]</scope>
    <source>
        <strain evidence="1">BV-YZ2020</strain>
    </source>
</reference>
<gene>
    <name evidence="1" type="ORF">L6164_020539</name>
</gene>
<sequence>MHKFYVQIDNLSKNQIFAAHTIVAAGSVALGTAFTYPLDTIKVLTQVGSSSGKKLTAAQVLQRIQLISGNRGLYSGFGWLAAGRTLGLGARFGVYEILTAFYKGL</sequence>
<comment type="caution">
    <text evidence="1">The sequence shown here is derived from an EMBL/GenBank/DDBJ whole genome shotgun (WGS) entry which is preliminary data.</text>
</comment>
<evidence type="ECO:0000313" key="1">
    <source>
        <dbReference type="EMBL" id="KAI4328160.1"/>
    </source>
</evidence>
<proteinExistence type="predicted"/>
<accession>A0ACB9N092</accession>
<organism evidence="1 2">
    <name type="scientific">Bauhinia variegata</name>
    <name type="common">Purple orchid tree</name>
    <name type="synonym">Phanera variegata</name>
    <dbReference type="NCBI Taxonomy" id="167791"/>
    <lineage>
        <taxon>Eukaryota</taxon>
        <taxon>Viridiplantae</taxon>
        <taxon>Streptophyta</taxon>
        <taxon>Embryophyta</taxon>
        <taxon>Tracheophyta</taxon>
        <taxon>Spermatophyta</taxon>
        <taxon>Magnoliopsida</taxon>
        <taxon>eudicotyledons</taxon>
        <taxon>Gunneridae</taxon>
        <taxon>Pentapetalae</taxon>
        <taxon>rosids</taxon>
        <taxon>fabids</taxon>
        <taxon>Fabales</taxon>
        <taxon>Fabaceae</taxon>
        <taxon>Cercidoideae</taxon>
        <taxon>Cercideae</taxon>
        <taxon>Bauhiniinae</taxon>
        <taxon>Bauhinia</taxon>
    </lineage>
</organism>
<keyword evidence="2" id="KW-1185">Reference proteome</keyword>
<evidence type="ECO:0000313" key="2">
    <source>
        <dbReference type="Proteomes" id="UP000828941"/>
    </source>
</evidence>